<evidence type="ECO:0000256" key="2">
    <source>
        <dbReference type="ARBA" id="ARBA00007812"/>
    </source>
</evidence>
<evidence type="ECO:0000256" key="1">
    <source>
        <dbReference type="ARBA" id="ARBA00001964"/>
    </source>
</evidence>
<accession>A0ABQ4GUE6</accession>
<name>A0ABQ4GUE6_9ACTN</name>
<evidence type="ECO:0000256" key="3">
    <source>
        <dbReference type="ARBA" id="ARBA00023052"/>
    </source>
</evidence>
<evidence type="ECO:0000313" key="9">
    <source>
        <dbReference type="EMBL" id="GIH65042.1"/>
    </source>
</evidence>
<dbReference type="Gene3D" id="3.40.50.970">
    <property type="match status" value="2"/>
</dbReference>
<dbReference type="InterPro" id="IPR011766">
    <property type="entry name" value="TPP_enzyme_TPP-bd"/>
</dbReference>
<evidence type="ECO:0008006" key="11">
    <source>
        <dbReference type="Google" id="ProtNLM"/>
    </source>
</evidence>
<dbReference type="PANTHER" id="PTHR18968">
    <property type="entry name" value="THIAMINE PYROPHOSPHATE ENZYMES"/>
    <property type="match status" value="1"/>
</dbReference>
<feature type="domain" description="Thiamine pyrophosphate enzyme TPP-binding" evidence="7">
    <location>
        <begin position="412"/>
        <end position="548"/>
    </location>
</feature>
<dbReference type="Pfam" id="PF00205">
    <property type="entry name" value="TPP_enzyme_M"/>
    <property type="match status" value="1"/>
</dbReference>
<comment type="similarity">
    <text evidence="2 4">Belongs to the TPP enzyme family.</text>
</comment>
<evidence type="ECO:0000313" key="10">
    <source>
        <dbReference type="Proteomes" id="UP000660454"/>
    </source>
</evidence>
<evidence type="ECO:0000256" key="4">
    <source>
        <dbReference type="RuleBase" id="RU362132"/>
    </source>
</evidence>
<dbReference type="Gene3D" id="3.40.50.1220">
    <property type="entry name" value="TPP-binding domain"/>
    <property type="match status" value="1"/>
</dbReference>
<feature type="domain" description="Thiamine pyrophosphate enzyme central" evidence="6">
    <location>
        <begin position="212"/>
        <end position="341"/>
    </location>
</feature>
<keyword evidence="3 4" id="KW-0786">Thiamine pyrophosphate</keyword>
<dbReference type="CDD" id="cd07035">
    <property type="entry name" value="TPP_PYR_POX_like"/>
    <property type="match status" value="1"/>
</dbReference>
<dbReference type="Pfam" id="PF02776">
    <property type="entry name" value="TPP_enzyme_N"/>
    <property type="match status" value="1"/>
</dbReference>
<dbReference type="PANTHER" id="PTHR18968:SF13">
    <property type="entry name" value="ACETOLACTATE SYNTHASE CATALYTIC SUBUNIT, MITOCHONDRIAL"/>
    <property type="match status" value="1"/>
</dbReference>
<dbReference type="SUPFAM" id="SSF52518">
    <property type="entry name" value="Thiamin diphosphate-binding fold (THDP-binding)"/>
    <property type="match status" value="2"/>
</dbReference>
<dbReference type="CDD" id="cd00568">
    <property type="entry name" value="TPP_enzymes"/>
    <property type="match status" value="1"/>
</dbReference>
<evidence type="ECO:0000259" key="6">
    <source>
        <dbReference type="Pfam" id="PF00205"/>
    </source>
</evidence>
<dbReference type="InterPro" id="IPR029035">
    <property type="entry name" value="DHS-like_NAD/FAD-binding_dom"/>
</dbReference>
<dbReference type="SUPFAM" id="SSF52467">
    <property type="entry name" value="DHS-like NAD/FAD-binding domain"/>
    <property type="match status" value="1"/>
</dbReference>
<feature type="region of interest" description="Disordered" evidence="5">
    <location>
        <begin position="1"/>
        <end position="22"/>
    </location>
</feature>
<organism evidence="9 10">
    <name type="scientific">Microbispora siamensis</name>
    <dbReference type="NCBI Taxonomy" id="564413"/>
    <lineage>
        <taxon>Bacteria</taxon>
        <taxon>Bacillati</taxon>
        <taxon>Actinomycetota</taxon>
        <taxon>Actinomycetes</taxon>
        <taxon>Streptosporangiales</taxon>
        <taxon>Streptosporangiaceae</taxon>
        <taxon>Microbispora</taxon>
    </lineage>
</organism>
<dbReference type="PROSITE" id="PS00187">
    <property type="entry name" value="TPP_ENZYMES"/>
    <property type="match status" value="1"/>
</dbReference>
<reference evidence="9 10" key="1">
    <citation type="submission" date="2021-01" db="EMBL/GenBank/DDBJ databases">
        <title>Whole genome shotgun sequence of Microbispora siamensis NBRC 104113.</title>
        <authorList>
            <person name="Komaki H."/>
            <person name="Tamura T."/>
        </authorList>
    </citation>
    <scope>NUCLEOTIDE SEQUENCE [LARGE SCALE GENOMIC DNA]</scope>
    <source>
        <strain evidence="9 10">NBRC 104113</strain>
    </source>
</reference>
<gene>
    <name evidence="9" type="ORF">Msi02_58590</name>
</gene>
<dbReference type="InterPro" id="IPR029061">
    <property type="entry name" value="THDP-binding"/>
</dbReference>
<evidence type="ECO:0000256" key="5">
    <source>
        <dbReference type="SAM" id="MobiDB-lite"/>
    </source>
</evidence>
<comment type="caution">
    <text evidence="9">The sequence shown here is derived from an EMBL/GenBank/DDBJ whole genome shotgun (WGS) entry which is preliminary data.</text>
</comment>
<evidence type="ECO:0000259" key="8">
    <source>
        <dbReference type="Pfam" id="PF02776"/>
    </source>
</evidence>
<dbReference type="InterPro" id="IPR012000">
    <property type="entry name" value="Thiamin_PyroP_enz_cen_dom"/>
</dbReference>
<evidence type="ECO:0000259" key="7">
    <source>
        <dbReference type="Pfam" id="PF02775"/>
    </source>
</evidence>
<proteinExistence type="inferred from homology"/>
<dbReference type="InterPro" id="IPR012001">
    <property type="entry name" value="Thiamin_PyroP_enz_TPP-bd_dom"/>
</dbReference>
<dbReference type="Pfam" id="PF02775">
    <property type="entry name" value="TPP_enzyme_C"/>
    <property type="match status" value="1"/>
</dbReference>
<dbReference type="EMBL" id="BOOF01000036">
    <property type="protein sequence ID" value="GIH65042.1"/>
    <property type="molecule type" value="Genomic_DNA"/>
</dbReference>
<protein>
    <recommendedName>
        <fullName evidence="11">Acetolactate synthase-1/2/3 large subunit</fullName>
    </recommendedName>
</protein>
<dbReference type="InterPro" id="IPR045229">
    <property type="entry name" value="TPP_enz"/>
</dbReference>
<comment type="cofactor">
    <cofactor evidence="1">
        <name>thiamine diphosphate</name>
        <dbReference type="ChEBI" id="CHEBI:58937"/>
    </cofactor>
</comment>
<keyword evidence="10" id="KW-1185">Reference proteome</keyword>
<feature type="domain" description="Thiamine pyrophosphate enzyme N-terminal TPP-binding" evidence="8">
    <location>
        <begin position="24"/>
        <end position="139"/>
    </location>
</feature>
<dbReference type="Proteomes" id="UP000660454">
    <property type="component" value="Unassembled WGS sequence"/>
</dbReference>
<dbReference type="InterPro" id="IPR000399">
    <property type="entry name" value="TPP-bd_CS"/>
</dbReference>
<sequence length="554" mass="57080">MAPDHARPGPPQLRGAGRMSTRRTTGTAIAEALAANGAALAFGIPGTHNLELYRGMAASGIRHVVTRHEQGAGYAADGYARVTGRPGLVVTTSGPGLMNAMAAMGTAYADSVPLLVLSPGVPTGRERADYGWLHEMKDQRAAADAAVARSVRPGTPAQAVDAVHETFARWAAERPRPVHIEVPLDVLEAPWDGDVPGPWRAPHPPAPSPAAVAEALGLLTRAGSPVIVAGGGSLGGAAPLRVVAEALGAPVVTTTAGKGVLDEDHPLAVGPFLGFAAARKLMEDADVLLVVGSELGDAELPDRLAPRGAVIRVDLDPAQLHKNLRATLPVHADAREALAALAAGLAASAVPAGLAGTERAGERRAAEARAGCLEQAVERGDRWREAQDALRAELPGDVVVVGDSSQVSYLGTAPFWPLSEPRRYLVPVGYSTLGYGLPAAIGARLAEPARPVVALLGDGAFMFSAQELVTGAELGLPLPVVILDNHGFGEIRQNMLDRDIAPYAVDLARPDFAALAQAMGCHGVRVTNAAEAAKQAAAALTAARPTVIVWEVGP</sequence>